<gene>
    <name evidence="2" type="ORF">AB6A40_008289</name>
</gene>
<feature type="region of interest" description="Disordered" evidence="1">
    <location>
        <begin position="214"/>
        <end position="236"/>
    </location>
</feature>
<keyword evidence="3" id="KW-1185">Reference proteome</keyword>
<protein>
    <submittedName>
        <fullName evidence="2">Uncharacterized protein</fullName>
    </submittedName>
</protein>
<reference evidence="2 3" key="1">
    <citation type="submission" date="2024-08" db="EMBL/GenBank/DDBJ databases">
        <title>Gnathostoma spinigerum genome.</title>
        <authorList>
            <person name="Gonzalez-Bertolin B."/>
            <person name="Monzon S."/>
            <person name="Zaballos A."/>
            <person name="Jimenez P."/>
            <person name="Dekumyoy P."/>
            <person name="Varona S."/>
            <person name="Cuesta I."/>
            <person name="Sumanam S."/>
            <person name="Adisakwattana P."/>
            <person name="Gasser R.B."/>
            <person name="Hernandez-Gonzalez A."/>
            <person name="Young N.D."/>
            <person name="Perteguer M.J."/>
        </authorList>
    </citation>
    <scope>NUCLEOTIDE SEQUENCE [LARGE SCALE GENOMIC DNA]</scope>
    <source>
        <strain evidence="2">AL3</strain>
        <tissue evidence="2">Liver</tissue>
    </source>
</reference>
<accession>A0ABD6EPX5</accession>
<dbReference type="EMBL" id="JBGFUD010007482">
    <property type="protein sequence ID" value="MFH4981580.1"/>
    <property type="molecule type" value="Genomic_DNA"/>
</dbReference>
<dbReference type="Proteomes" id="UP001608902">
    <property type="component" value="Unassembled WGS sequence"/>
</dbReference>
<evidence type="ECO:0000256" key="1">
    <source>
        <dbReference type="SAM" id="MobiDB-lite"/>
    </source>
</evidence>
<sequence length="405" mass="43654">MAEVGWKTVTVPPISQRQDGSAFHVRQRLPATTVKTEDGCSVTNNQCRSYGSALEPDSIVRLSNFDRDGVDNSVRTKSPDKTKSNKLSGNLEPPLVHSVGATVSSYKNDISGHLSTYDAKRLELAMAANRYHSVKTHGGHIMSQSALSPETHQQIHPKNCGTPRLSPVSNENNVQVPENYMGSRYLPPSVDSHSVGIRTSAALHNGCYTVSDGMNGMTSSPDSESMSPPLSNSPAVVPELSSRRFPSSDIEDQTPVAVISKRASLINLSAEDSRRSNGEMKNVRSENRIYQMSDHASTDRCRQQQLQSPPRPAIASVAPHSKRQKLVMSTSPQNNAYKSIISRQKKGSIDVLHVSNQMKSSVVDAININSALASSNNVSVLSVPSKLASPPIIQASEEGFASGVG</sequence>
<name>A0ABD6EPX5_9BILA</name>
<feature type="compositionally biased region" description="Polar residues" evidence="1">
    <location>
        <begin position="216"/>
        <end position="234"/>
    </location>
</feature>
<feature type="region of interest" description="Disordered" evidence="1">
    <location>
        <begin position="68"/>
        <end position="93"/>
    </location>
</feature>
<comment type="caution">
    <text evidence="2">The sequence shown here is derived from an EMBL/GenBank/DDBJ whole genome shotgun (WGS) entry which is preliminary data.</text>
</comment>
<evidence type="ECO:0000313" key="2">
    <source>
        <dbReference type="EMBL" id="MFH4981580.1"/>
    </source>
</evidence>
<proteinExistence type="predicted"/>
<dbReference type="AlphaFoldDB" id="A0ABD6EPX5"/>
<evidence type="ECO:0000313" key="3">
    <source>
        <dbReference type="Proteomes" id="UP001608902"/>
    </source>
</evidence>
<organism evidence="2 3">
    <name type="scientific">Gnathostoma spinigerum</name>
    <dbReference type="NCBI Taxonomy" id="75299"/>
    <lineage>
        <taxon>Eukaryota</taxon>
        <taxon>Metazoa</taxon>
        <taxon>Ecdysozoa</taxon>
        <taxon>Nematoda</taxon>
        <taxon>Chromadorea</taxon>
        <taxon>Rhabditida</taxon>
        <taxon>Spirurina</taxon>
        <taxon>Gnathostomatomorpha</taxon>
        <taxon>Gnathostomatoidea</taxon>
        <taxon>Gnathostomatidae</taxon>
        <taxon>Gnathostoma</taxon>
    </lineage>
</organism>